<reference evidence="5" key="1">
    <citation type="journal article" date="2017" name="Proc. Natl. Acad. Sci. U.S.A.">
        <title>Simulation of Deepwater Horizon oil plume reveals substrate specialization within a complex community of hydrocarbon degraders.</title>
        <authorList>
            <person name="Hu P."/>
            <person name="Dubinsky E.A."/>
            <person name="Probst A.J."/>
            <person name="Wang J."/>
            <person name="Sieber C.M.K."/>
            <person name="Tom L.M."/>
            <person name="Gardinali P."/>
            <person name="Banfield J.F."/>
            <person name="Atlas R.M."/>
            <person name="Andersen G.L."/>
        </authorList>
    </citation>
    <scope>NUCLEOTIDE SEQUENCE [LARGE SCALE GENOMIC DNA]</scope>
</reference>
<name>A0A1Y5ELJ2_COLPS</name>
<dbReference type="Pfam" id="PF13511">
    <property type="entry name" value="DUF4124"/>
    <property type="match status" value="1"/>
</dbReference>
<dbReference type="EMBL" id="MAAF01000045">
    <property type="protein sequence ID" value="OUR81507.1"/>
    <property type="molecule type" value="Genomic_DNA"/>
</dbReference>
<evidence type="ECO:0000313" key="5">
    <source>
        <dbReference type="Proteomes" id="UP000243053"/>
    </source>
</evidence>
<feature type="signal peptide" evidence="2">
    <location>
        <begin position="1"/>
        <end position="24"/>
    </location>
</feature>
<evidence type="ECO:0000313" key="4">
    <source>
        <dbReference type="EMBL" id="OUR81507.1"/>
    </source>
</evidence>
<feature type="chain" id="PRO_5012215544" description="DUF4124 domain-containing protein" evidence="2">
    <location>
        <begin position="25"/>
        <end position="147"/>
    </location>
</feature>
<dbReference type="InterPro" id="IPR025392">
    <property type="entry name" value="DUF4124"/>
</dbReference>
<protein>
    <recommendedName>
        <fullName evidence="3">DUF4124 domain-containing protein</fullName>
    </recommendedName>
</protein>
<feature type="region of interest" description="Disordered" evidence="1">
    <location>
        <begin position="77"/>
        <end position="96"/>
    </location>
</feature>
<dbReference type="AlphaFoldDB" id="A0A1Y5ELJ2"/>
<feature type="compositionally biased region" description="Low complexity" evidence="1">
    <location>
        <begin position="82"/>
        <end position="95"/>
    </location>
</feature>
<evidence type="ECO:0000256" key="2">
    <source>
        <dbReference type="SAM" id="SignalP"/>
    </source>
</evidence>
<sequence length="147" mass="16898">MNNLKLLGIILLTASSTLSFNTFAEIYTWTDKNGKVHFSDQPISGEKVTTIKPKENNNISKTVSSNNQWQQDYNKTKRAKAEQAQKSAKQKQQNKGYCNQLKSELALYEQGGRLYLMSPDGERNYQSEKQLIAQKKKYTKLIKQNCR</sequence>
<feature type="domain" description="DUF4124" evidence="3">
    <location>
        <begin position="24"/>
        <end position="59"/>
    </location>
</feature>
<feature type="region of interest" description="Disordered" evidence="1">
    <location>
        <begin position="50"/>
        <end position="72"/>
    </location>
</feature>
<proteinExistence type="predicted"/>
<gene>
    <name evidence="4" type="ORF">A9Q75_07370</name>
</gene>
<organism evidence="4 5">
    <name type="scientific">Colwellia psychrerythraea</name>
    <name type="common">Vibrio psychroerythus</name>
    <dbReference type="NCBI Taxonomy" id="28229"/>
    <lineage>
        <taxon>Bacteria</taxon>
        <taxon>Pseudomonadati</taxon>
        <taxon>Pseudomonadota</taxon>
        <taxon>Gammaproteobacteria</taxon>
        <taxon>Alteromonadales</taxon>
        <taxon>Colwelliaceae</taxon>
        <taxon>Colwellia</taxon>
    </lineage>
</organism>
<keyword evidence="2" id="KW-0732">Signal</keyword>
<accession>A0A1Y5ELJ2</accession>
<evidence type="ECO:0000259" key="3">
    <source>
        <dbReference type="Pfam" id="PF13511"/>
    </source>
</evidence>
<evidence type="ECO:0000256" key="1">
    <source>
        <dbReference type="SAM" id="MobiDB-lite"/>
    </source>
</evidence>
<dbReference type="Proteomes" id="UP000243053">
    <property type="component" value="Unassembled WGS sequence"/>
</dbReference>
<feature type="compositionally biased region" description="Polar residues" evidence="1">
    <location>
        <begin position="56"/>
        <end position="72"/>
    </location>
</feature>
<comment type="caution">
    <text evidence="4">The sequence shown here is derived from an EMBL/GenBank/DDBJ whole genome shotgun (WGS) entry which is preliminary data.</text>
</comment>